<name>A0A058ZGD8_FONAL</name>
<comment type="similarity">
    <text evidence="1">Belongs to the peroxin-13 family.</text>
</comment>
<dbReference type="GO" id="GO:0005778">
    <property type="term" value="C:peroxisomal membrane"/>
    <property type="evidence" value="ECO:0007669"/>
    <property type="project" value="UniProtKB-SubCell"/>
</dbReference>
<dbReference type="PRINTS" id="PR00452">
    <property type="entry name" value="SH3DOMAIN"/>
</dbReference>
<evidence type="ECO:0000256" key="4">
    <source>
        <dbReference type="ARBA" id="ARBA00022692"/>
    </source>
</evidence>
<dbReference type="EMBL" id="KB932201">
    <property type="protein sequence ID" value="KCV72978.1"/>
    <property type="molecule type" value="Genomic_DNA"/>
</dbReference>
<evidence type="ECO:0000256" key="8">
    <source>
        <dbReference type="ARBA" id="ARBA00023136"/>
    </source>
</evidence>
<keyword evidence="4" id="KW-0812">Transmembrane</keyword>
<dbReference type="eggNOG" id="KOG3875">
    <property type="taxonomic scope" value="Eukaryota"/>
</dbReference>
<dbReference type="PROSITE" id="PS50002">
    <property type="entry name" value="SH3"/>
    <property type="match status" value="1"/>
</dbReference>
<evidence type="ECO:0000313" key="17">
    <source>
        <dbReference type="Proteomes" id="UP000030693"/>
    </source>
</evidence>
<keyword evidence="17" id="KW-1185">Reference proteome</keyword>
<dbReference type="SMART" id="SM00326">
    <property type="entry name" value="SH3"/>
    <property type="match status" value="1"/>
</dbReference>
<organism evidence="16">
    <name type="scientific">Fonticula alba</name>
    <name type="common">Slime mold</name>
    <dbReference type="NCBI Taxonomy" id="691883"/>
    <lineage>
        <taxon>Eukaryota</taxon>
        <taxon>Rotosphaerida</taxon>
        <taxon>Fonticulaceae</taxon>
        <taxon>Fonticula</taxon>
    </lineage>
</organism>
<evidence type="ECO:0000256" key="13">
    <source>
        <dbReference type="PROSITE-ProRule" id="PRU00192"/>
    </source>
</evidence>
<dbReference type="InterPro" id="IPR035463">
    <property type="entry name" value="Pex13"/>
</dbReference>
<dbReference type="AlphaFoldDB" id="A0A058ZGD8"/>
<evidence type="ECO:0000256" key="10">
    <source>
        <dbReference type="ARBA" id="ARBA00029693"/>
    </source>
</evidence>
<reference evidence="16" key="1">
    <citation type="submission" date="2013-04" db="EMBL/GenBank/DDBJ databases">
        <title>The Genome Sequence of Fonticula alba ATCC 38817.</title>
        <authorList>
            <consortium name="The Broad Institute Genomics Platform"/>
            <person name="Russ C."/>
            <person name="Cuomo C."/>
            <person name="Burger G."/>
            <person name="Gray M.W."/>
            <person name="Holland P.W.H."/>
            <person name="King N."/>
            <person name="Lang F.B.F."/>
            <person name="Roger A.J."/>
            <person name="Ruiz-Trillo I."/>
            <person name="Brown M."/>
            <person name="Walker B."/>
            <person name="Young S."/>
            <person name="Zeng Q."/>
            <person name="Gargeya S."/>
            <person name="Fitzgerald M."/>
            <person name="Haas B."/>
            <person name="Abouelleil A."/>
            <person name="Allen A.W."/>
            <person name="Alvarado L."/>
            <person name="Arachchi H.M."/>
            <person name="Berlin A.M."/>
            <person name="Chapman S.B."/>
            <person name="Gainer-Dewar J."/>
            <person name="Goldberg J."/>
            <person name="Griggs A."/>
            <person name="Gujja S."/>
            <person name="Hansen M."/>
            <person name="Howarth C."/>
            <person name="Imamovic A."/>
            <person name="Ireland A."/>
            <person name="Larimer J."/>
            <person name="McCowan C."/>
            <person name="Murphy C."/>
            <person name="Pearson M."/>
            <person name="Poon T.W."/>
            <person name="Priest M."/>
            <person name="Roberts A."/>
            <person name="Saif S."/>
            <person name="Shea T."/>
            <person name="Sisk P."/>
            <person name="Sykes S."/>
            <person name="Wortman J."/>
            <person name="Nusbaum C."/>
            <person name="Birren B."/>
        </authorList>
    </citation>
    <scope>NUCLEOTIDE SEQUENCE [LARGE SCALE GENOMIC DNA]</scope>
    <source>
        <strain evidence="16">ATCC 38817</strain>
    </source>
</reference>
<dbReference type="GO" id="GO:0016560">
    <property type="term" value="P:protein import into peroxisome matrix, docking"/>
    <property type="evidence" value="ECO:0007669"/>
    <property type="project" value="InterPro"/>
</dbReference>
<accession>A0A058ZGD8</accession>
<evidence type="ECO:0000256" key="1">
    <source>
        <dbReference type="ARBA" id="ARBA00006033"/>
    </source>
</evidence>
<dbReference type="GeneID" id="20525255"/>
<evidence type="ECO:0000256" key="2">
    <source>
        <dbReference type="ARBA" id="ARBA00022443"/>
    </source>
</evidence>
<keyword evidence="7" id="KW-0811">Translocation</keyword>
<keyword evidence="8" id="KW-0472">Membrane</keyword>
<feature type="region of interest" description="Disordered" evidence="14">
    <location>
        <begin position="416"/>
        <end position="446"/>
    </location>
</feature>
<dbReference type="Pfam" id="PF04088">
    <property type="entry name" value="Peroxin-13_N"/>
    <property type="match status" value="1"/>
</dbReference>
<evidence type="ECO:0000256" key="6">
    <source>
        <dbReference type="ARBA" id="ARBA00022989"/>
    </source>
</evidence>
<evidence type="ECO:0000259" key="15">
    <source>
        <dbReference type="PROSITE" id="PS50002"/>
    </source>
</evidence>
<feature type="compositionally biased region" description="Low complexity" evidence="14">
    <location>
        <begin position="425"/>
        <end position="436"/>
    </location>
</feature>
<dbReference type="OrthoDB" id="10037838at2759"/>
<evidence type="ECO:0000256" key="12">
    <source>
        <dbReference type="ARBA" id="ARBA00046271"/>
    </source>
</evidence>
<keyword evidence="2 13" id="KW-0728">SH3 domain</keyword>
<keyword evidence="5" id="KW-0653">Protein transport</keyword>
<keyword evidence="6" id="KW-1133">Transmembrane helix</keyword>
<keyword evidence="9" id="KW-0576">Peroxisome</keyword>
<dbReference type="RefSeq" id="XP_009492679.1">
    <property type="nucleotide sequence ID" value="XM_009494404.1"/>
</dbReference>
<protein>
    <recommendedName>
        <fullName evidence="11">Peroxisomal membrane protein PEX13</fullName>
    </recommendedName>
    <alternativeName>
        <fullName evidence="10">Peroxin-13</fullName>
    </alternativeName>
</protein>
<evidence type="ECO:0000256" key="3">
    <source>
        <dbReference type="ARBA" id="ARBA00022448"/>
    </source>
</evidence>
<keyword evidence="3" id="KW-0813">Transport</keyword>
<dbReference type="SUPFAM" id="SSF50044">
    <property type="entry name" value="SH3-domain"/>
    <property type="match status" value="1"/>
</dbReference>
<dbReference type="InterPro" id="IPR001452">
    <property type="entry name" value="SH3_domain"/>
</dbReference>
<feature type="compositionally biased region" description="Polar residues" evidence="14">
    <location>
        <begin position="437"/>
        <end position="446"/>
    </location>
</feature>
<evidence type="ECO:0000256" key="11">
    <source>
        <dbReference type="ARBA" id="ARBA00034535"/>
    </source>
</evidence>
<dbReference type="PANTHER" id="PTHR19332">
    <property type="entry name" value="PEROXISOMAL MEMBRANE PROTEIN PEX13"/>
    <property type="match status" value="1"/>
</dbReference>
<dbReference type="InterPro" id="IPR007223">
    <property type="entry name" value="Peroxin-13_N"/>
</dbReference>
<evidence type="ECO:0000256" key="7">
    <source>
        <dbReference type="ARBA" id="ARBA00023010"/>
    </source>
</evidence>
<evidence type="ECO:0000256" key="5">
    <source>
        <dbReference type="ARBA" id="ARBA00022927"/>
    </source>
</evidence>
<feature type="domain" description="SH3" evidence="15">
    <location>
        <begin position="349"/>
        <end position="423"/>
    </location>
</feature>
<gene>
    <name evidence="16" type="ORF">H696_00530</name>
</gene>
<dbReference type="InterPro" id="IPR036028">
    <property type="entry name" value="SH3-like_dom_sf"/>
</dbReference>
<dbReference type="GO" id="GO:1990429">
    <property type="term" value="C:peroxisomal importomer complex"/>
    <property type="evidence" value="ECO:0007669"/>
    <property type="project" value="TreeGrafter"/>
</dbReference>
<proteinExistence type="inferred from homology"/>
<evidence type="ECO:0000313" key="16">
    <source>
        <dbReference type="EMBL" id="KCV72978.1"/>
    </source>
</evidence>
<comment type="subcellular location">
    <subcellularLocation>
        <location evidence="12">Peroxisome membrane</location>
    </subcellularLocation>
</comment>
<dbReference type="Proteomes" id="UP000030693">
    <property type="component" value="Unassembled WGS sequence"/>
</dbReference>
<feature type="region of interest" description="Disordered" evidence="14">
    <location>
        <begin position="14"/>
        <end position="66"/>
    </location>
</feature>
<dbReference type="STRING" id="691883.A0A058ZGD8"/>
<evidence type="ECO:0000256" key="9">
    <source>
        <dbReference type="ARBA" id="ARBA00023140"/>
    </source>
</evidence>
<evidence type="ECO:0000256" key="14">
    <source>
        <dbReference type="SAM" id="MobiDB-lite"/>
    </source>
</evidence>
<sequence>MSLELDAVVRQGIQNSQPADGHASYPAPVAAGGANLAPKTTEPTRPVVPPRPVAAQHHGPTSINEYGAPTYDPRLAGPYGGPSSAYGPAAYGYHAGGGVGYYGAGAGAGGFPYPGYSSGGFNGTGASAYGALGAGRFGLGASGLGQYGYGSGTAALAPGKPGDPLDPMRLAHSMYSAGAPTLSRLESVVRAACGLAQLLDSSVHALHTSFGAAVQLAAQFGLASTFLVSQFTSLLAAGRWVRRQLLRLAGIEVPAALAADAWPGGDVLPRDAARLFAGTDSSADSSTSSSADARLSRGILIALAVGITYFVAQIIRQTREHMEELRRQQAARLAGPPAGDSSATAPVGPAEEVAVALFSFTAGSDAELSLQPGDRLAVVSRRTPAGQHSAWWRGHLLPGSPSLVPGARAEGVFPGNHVRLERPISSSSNNSSSRNSPDGSPVQQPE</sequence>
<dbReference type="PANTHER" id="PTHR19332:SF1">
    <property type="entry name" value="PEROXISOMAL MEMBRANE PROTEIN PEX13"/>
    <property type="match status" value="1"/>
</dbReference>
<dbReference type="Gene3D" id="2.30.30.40">
    <property type="entry name" value="SH3 Domains"/>
    <property type="match status" value="1"/>
</dbReference>